<dbReference type="InterPro" id="IPR012902">
    <property type="entry name" value="N_methyl_site"/>
</dbReference>
<organism evidence="9 10">
    <name type="scientific">Tepidibacillus fermentans</name>
    <dbReference type="NCBI Taxonomy" id="1281767"/>
    <lineage>
        <taxon>Bacteria</taxon>
        <taxon>Bacillati</taxon>
        <taxon>Bacillota</taxon>
        <taxon>Bacilli</taxon>
        <taxon>Bacillales</taxon>
        <taxon>Bacillaceae</taxon>
        <taxon>Tepidibacillus</taxon>
    </lineage>
</organism>
<keyword evidence="7" id="KW-0178">Competence</keyword>
<dbReference type="AlphaFoldDB" id="A0A4R3K834"/>
<dbReference type="PROSITE" id="PS00409">
    <property type="entry name" value="PROKAR_NTER_METHYL"/>
    <property type="match status" value="1"/>
</dbReference>
<evidence type="ECO:0000256" key="6">
    <source>
        <dbReference type="ARBA" id="ARBA00023136"/>
    </source>
</evidence>
<keyword evidence="6 8" id="KW-0472">Membrane</keyword>
<evidence type="ECO:0000256" key="2">
    <source>
        <dbReference type="ARBA" id="ARBA00004241"/>
    </source>
</evidence>
<sequence>MTRSLFRKQLSNQRGVTLIELLAVIVILGIIAAVAVPAVLSNIDDSKSKSDAANLQIINDAIERYQVINGSYPAGSTVGEIVAVLMSNANGGPFIKDFPATPQQDGKQWTYDSTNHKVGISE</sequence>
<dbReference type="NCBIfam" id="TIGR02532">
    <property type="entry name" value="IV_pilin_GFxxxE"/>
    <property type="match status" value="1"/>
</dbReference>
<accession>A0A4R3K834</accession>
<proteinExistence type="predicted"/>
<dbReference type="GO" id="GO:0009986">
    <property type="term" value="C:cell surface"/>
    <property type="evidence" value="ECO:0007669"/>
    <property type="project" value="UniProtKB-SubCell"/>
</dbReference>
<evidence type="ECO:0000256" key="5">
    <source>
        <dbReference type="ARBA" id="ARBA00022989"/>
    </source>
</evidence>
<evidence type="ECO:0000256" key="4">
    <source>
        <dbReference type="ARBA" id="ARBA00022692"/>
    </source>
</evidence>
<dbReference type="Gene3D" id="3.30.700.10">
    <property type="entry name" value="Glycoprotein, Type 4 Pilin"/>
    <property type="match status" value="1"/>
</dbReference>
<comment type="caution">
    <text evidence="9">The sequence shown here is derived from an EMBL/GenBank/DDBJ whole genome shotgun (WGS) entry which is preliminary data.</text>
</comment>
<keyword evidence="3" id="KW-0488">Methylation</keyword>
<dbReference type="PANTHER" id="PTHR30093">
    <property type="entry name" value="GENERAL SECRETION PATHWAY PROTEIN G"/>
    <property type="match status" value="1"/>
</dbReference>
<evidence type="ECO:0000256" key="1">
    <source>
        <dbReference type="ARBA" id="ARBA00004167"/>
    </source>
</evidence>
<comment type="subcellular location">
    <subcellularLocation>
        <location evidence="2">Cell surface</location>
    </subcellularLocation>
    <subcellularLocation>
        <location evidence="1">Membrane</location>
        <topology evidence="1">Single-pass membrane protein</topology>
    </subcellularLocation>
</comment>
<dbReference type="SUPFAM" id="SSF54523">
    <property type="entry name" value="Pili subunits"/>
    <property type="match status" value="1"/>
</dbReference>
<evidence type="ECO:0000313" key="10">
    <source>
        <dbReference type="Proteomes" id="UP000295788"/>
    </source>
</evidence>
<dbReference type="PANTHER" id="PTHR30093:SF44">
    <property type="entry name" value="TYPE II SECRETION SYSTEM CORE PROTEIN G"/>
    <property type="match status" value="1"/>
</dbReference>
<dbReference type="InterPro" id="IPR000983">
    <property type="entry name" value="Bac_GSPG_pilin"/>
</dbReference>
<dbReference type="EMBL" id="SMAB01000023">
    <property type="protein sequence ID" value="TCS79047.1"/>
    <property type="molecule type" value="Genomic_DNA"/>
</dbReference>
<gene>
    <name evidence="9" type="ORF">EDD72_1238</name>
</gene>
<dbReference type="InterPro" id="IPR045584">
    <property type="entry name" value="Pilin-like"/>
</dbReference>
<evidence type="ECO:0000256" key="8">
    <source>
        <dbReference type="SAM" id="Phobius"/>
    </source>
</evidence>
<dbReference type="GO" id="GO:0030420">
    <property type="term" value="P:establishment of competence for transformation"/>
    <property type="evidence" value="ECO:0007669"/>
    <property type="project" value="UniProtKB-KW"/>
</dbReference>
<evidence type="ECO:0000256" key="7">
    <source>
        <dbReference type="ARBA" id="ARBA00023287"/>
    </source>
</evidence>
<dbReference type="GO" id="GO:0016020">
    <property type="term" value="C:membrane"/>
    <property type="evidence" value="ECO:0007669"/>
    <property type="project" value="UniProtKB-SubCell"/>
</dbReference>
<keyword evidence="4 8" id="KW-0812">Transmembrane</keyword>
<evidence type="ECO:0000256" key="3">
    <source>
        <dbReference type="ARBA" id="ARBA00022481"/>
    </source>
</evidence>
<reference evidence="9 10" key="1">
    <citation type="submission" date="2019-03" db="EMBL/GenBank/DDBJ databases">
        <title>Genomic Encyclopedia of Type Strains, Phase IV (KMG-IV): sequencing the most valuable type-strain genomes for metagenomic binning, comparative biology and taxonomic classification.</title>
        <authorList>
            <person name="Goeker M."/>
        </authorList>
    </citation>
    <scope>NUCLEOTIDE SEQUENCE [LARGE SCALE GENOMIC DNA]</scope>
    <source>
        <strain evidence="9 10">DSM 23802</strain>
    </source>
</reference>
<keyword evidence="5 8" id="KW-1133">Transmembrane helix</keyword>
<dbReference type="PRINTS" id="PR00813">
    <property type="entry name" value="BCTERIALGSPG"/>
</dbReference>
<evidence type="ECO:0000313" key="9">
    <source>
        <dbReference type="EMBL" id="TCS79047.1"/>
    </source>
</evidence>
<feature type="transmembrane region" description="Helical" evidence="8">
    <location>
        <begin position="21"/>
        <end position="40"/>
    </location>
</feature>
<dbReference type="Pfam" id="PF07963">
    <property type="entry name" value="N_methyl"/>
    <property type="match status" value="1"/>
</dbReference>
<dbReference type="GO" id="GO:0015627">
    <property type="term" value="C:type II protein secretion system complex"/>
    <property type="evidence" value="ECO:0007669"/>
    <property type="project" value="InterPro"/>
</dbReference>
<dbReference type="RefSeq" id="WP_165895068.1">
    <property type="nucleotide sequence ID" value="NZ_SMAB01000023.1"/>
</dbReference>
<dbReference type="Proteomes" id="UP000295788">
    <property type="component" value="Unassembled WGS sequence"/>
</dbReference>
<protein>
    <submittedName>
        <fullName evidence="9">General secretion pathway protein G/type IV pilus assembly protein PilA</fullName>
    </submittedName>
</protein>
<name>A0A4R3K834_9BACI</name>
<dbReference type="GO" id="GO:0015628">
    <property type="term" value="P:protein secretion by the type II secretion system"/>
    <property type="evidence" value="ECO:0007669"/>
    <property type="project" value="InterPro"/>
</dbReference>
<keyword evidence="10" id="KW-1185">Reference proteome</keyword>